<keyword evidence="2" id="KW-1185">Reference proteome</keyword>
<protein>
    <submittedName>
        <fullName evidence="1">Uncharacterized protein</fullName>
    </submittedName>
</protein>
<proteinExistence type="predicted"/>
<accession>A0A7Z2T0G5</accession>
<dbReference type="KEGG" id="vas:GT360_00325"/>
<dbReference type="EMBL" id="CP047475">
    <property type="protein sequence ID" value="QIA62094.1"/>
    <property type="molecule type" value="Genomic_DNA"/>
</dbReference>
<dbReference type="AlphaFoldDB" id="A0A7Z2T0G5"/>
<dbReference type="RefSeq" id="WP_164647003.1">
    <property type="nucleotide sequence ID" value="NZ_CP047475.1"/>
</dbReference>
<sequence length="138" mass="15672">MTYVDSGSVTPKKSHIILLPIEYGYTPKFLTIEEKTFLLSELSNPKFKTLVSAVHDEPGIQSDALTDLTGVTNIAQYRVRLNKQLQKFGLELKPFKALGISRSADFFHWYFVEYTPLPNQTIQQLKFDGEAANDDTLQ</sequence>
<evidence type="ECO:0000313" key="2">
    <source>
        <dbReference type="Proteomes" id="UP000464262"/>
    </source>
</evidence>
<dbReference type="Proteomes" id="UP000464262">
    <property type="component" value="Chromosome 1"/>
</dbReference>
<evidence type="ECO:0000313" key="1">
    <source>
        <dbReference type="EMBL" id="QIA62094.1"/>
    </source>
</evidence>
<gene>
    <name evidence="1" type="ORF">GT360_00325</name>
</gene>
<reference evidence="1 2" key="1">
    <citation type="submission" date="2020-01" db="EMBL/GenBank/DDBJ databases">
        <title>Whole genome and functional gene identification of agarase of Vibrio HN897.</title>
        <authorList>
            <person name="Liu Y."/>
            <person name="Zhao Z."/>
        </authorList>
    </citation>
    <scope>NUCLEOTIDE SEQUENCE [LARGE SCALE GENOMIC DNA]</scope>
    <source>
        <strain evidence="1 2">HN897</strain>
    </source>
</reference>
<name>A0A7Z2T0G5_9VIBR</name>
<organism evidence="1 2">
    <name type="scientific">Vibrio astriarenae</name>
    <dbReference type="NCBI Taxonomy" id="1481923"/>
    <lineage>
        <taxon>Bacteria</taxon>
        <taxon>Pseudomonadati</taxon>
        <taxon>Pseudomonadota</taxon>
        <taxon>Gammaproteobacteria</taxon>
        <taxon>Vibrionales</taxon>
        <taxon>Vibrionaceae</taxon>
        <taxon>Vibrio</taxon>
    </lineage>
</organism>